<feature type="transmembrane region" description="Helical" evidence="1">
    <location>
        <begin position="29"/>
        <end position="49"/>
    </location>
</feature>
<protein>
    <recommendedName>
        <fullName evidence="4">Signal transduction histidine kinase</fullName>
    </recommendedName>
</protein>
<feature type="transmembrane region" description="Helical" evidence="1">
    <location>
        <begin position="111"/>
        <end position="129"/>
    </location>
</feature>
<evidence type="ECO:0008006" key="4">
    <source>
        <dbReference type="Google" id="ProtNLM"/>
    </source>
</evidence>
<dbReference type="Gene3D" id="3.30.565.10">
    <property type="entry name" value="Histidine kinase-like ATPase, C-terminal domain"/>
    <property type="match status" value="1"/>
</dbReference>
<dbReference type="InterPro" id="IPR036890">
    <property type="entry name" value="HATPase_C_sf"/>
</dbReference>
<evidence type="ECO:0000313" key="3">
    <source>
        <dbReference type="Proteomes" id="UP000193244"/>
    </source>
</evidence>
<dbReference type="STRING" id="150121.SAMN06296010_0490"/>
<dbReference type="EMBL" id="FXAY01000001">
    <property type="protein sequence ID" value="SMG13944.1"/>
    <property type="molecule type" value="Genomic_DNA"/>
</dbReference>
<dbReference type="OrthoDB" id="3534856at2"/>
<feature type="transmembrane region" description="Helical" evidence="1">
    <location>
        <begin position="56"/>
        <end position="76"/>
    </location>
</feature>
<reference evidence="3" key="1">
    <citation type="submission" date="2017-04" db="EMBL/GenBank/DDBJ databases">
        <authorList>
            <person name="Varghese N."/>
            <person name="Submissions S."/>
        </authorList>
    </citation>
    <scope>NUCLEOTIDE SEQUENCE [LARGE SCALE GENOMIC DNA]</scope>
    <source>
        <strain evidence="3">VKM Ac-2510</strain>
    </source>
</reference>
<keyword evidence="1" id="KW-0472">Membrane</keyword>
<dbReference type="SUPFAM" id="SSF55874">
    <property type="entry name" value="ATPase domain of HSP90 chaperone/DNA topoisomerase II/histidine kinase"/>
    <property type="match status" value="1"/>
</dbReference>
<name>A0A1X7IHP5_9MICO</name>
<keyword evidence="1" id="KW-0812">Transmembrane</keyword>
<feature type="transmembrane region" description="Helical" evidence="1">
    <location>
        <begin position="141"/>
        <end position="160"/>
    </location>
</feature>
<proteinExistence type="predicted"/>
<accession>A0A1X7IHP5</accession>
<keyword evidence="1" id="KW-1133">Transmembrane helix</keyword>
<sequence length="380" mass="38937">MSSILLAAVSAIVFVLSVRAPVAEGEVGITRAVVPVLCLAVLGAGAYVLQRRHGALETVVALLVVCCAGFAYALSVDPLLASSQKSDSIVLSLPVVAATVSGVGRRSLASCLLVCGLSYVATSSASVLGTEIGQREIVVDFTALGSVIAVFALLIVLWLARRNAVQEAPALDRAAKEQESIDEEARLLGHASSLLHDTVLGDLHAIAMLEPGPIPEGHLDVIHRDLDLLARSDELLRAPGSAAIPGLIESTSENRLTSTLARVGSRGLRVIVSGDVHELDTLDAAAEEAIVAAIEQCLVNVVVHAGVSLAELAIVAFGDEVTATIADAGRGFSASATPSDRLGLRLSVHDRMLGVGGSATVWSTPGAGTSVLLAVPRGGS</sequence>
<evidence type="ECO:0000313" key="2">
    <source>
        <dbReference type="EMBL" id="SMG13944.1"/>
    </source>
</evidence>
<evidence type="ECO:0000256" key="1">
    <source>
        <dbReference type="SAM" id="Phobius"/>
    </source>
</evidence>
<organism evidence="2 3">
    <name type="scientific">Agreia pratensis</name>
    <dbReference type="NCBI Taxonomy" id="150121"/>
    <lineage>
        <taxon>Bacteria</taxon>
        <taxon>Bacillati</taxon>
        <taxon>Actinomycetota</taxon>
        <taxon>Actinomycetes</taxon>
        <taxon>Micrococcales</taxon>
        <taxon>Microbacteriaceae</taxon>
        <taxon>Agreia</taxon>
    </lineage>
</organism>
<dbReference type="AlphaFoldDB" id="A0A1X7IHP5"/>
<dbReference type="RefSeq" id="WP_085482589.1">
    <property type="nucleotide sequence ID" value="NZ_FXAY01000001.1"/>
</dbReference>
<keyword evidence="3" id="KW-1185">Reference proteome</keyword>
<dbReference type="Proteomes" id="UP000193244">
    <property type="component" value="Unassembled WGS sequence"/>
</dbReference>
<gene>
    <name evidence="2" type="ORF">SAMN06296010_0490</name>
</gene>